<evidence type="ECO:0000256" key="2">
    <source>
        <dbReference type="ARBA" id="ARBA00010231"/>
    </source>
</evidence>
<dbReference type="CDD" id="cd05799">
    <property type="entry name" value="PGM2"/>
    <property type="match status" value="1"/>
</dbReference>
<dbReference type="Pfam" id="PF02880">
    <property type="entry name" value="PGM_PMM_III"/>
    <property type="match status" value="1"/>
</dbReference>
<dbReference type="GO" id="GO:0006166">
    <property type="term" value="P:purine ribonucleoside salvage"/>
    <property type="evidence" value="ECO:0007669"/>
    <property type="project" value="TreeGrafter"/>
</dbReference>
<dbReference type="Gene3D" id="3.30.310.50">
    <property type="entry name" value="Alpha-D-phosphohexomutase, C-terminal domain"/>
    <property type="match status" value="1"/>
</dbReference>
<dbReference type="InterPro" id="IPR036900">
    <property type="entry name" value="A-D-PHexomutase_C_sf"/>
</dbReference>
<evidence type="ECO:0000256" key="3">
    <source>
        <dbReference type="ARBA" id="ARBA00022553"/>
    </source>
</evidence>
<evidence type="ECO:0000313" key="13">
    <source>
        <dbReference type="Proteomes" id="UP000245884"/>
    </source>
</evidence>
<keyword evidence="13" id="KW-1185">Reference proteome</keyword>
<dbReference type="InterPro" id="IPR016066">
    <property type="entry name" value="A-D-PHexomutase_CS"/>
</dbReference>
<dbReference type="Gene3D" id="3.40.120.10">
    <property type="entry name" value="Alpha-D-Glucose-1,6-Bisphosphate, subunit A, domain 3"/>
    <property type="match status" value="3"/>
</dbReference>
<dbReference type="PANTHER" id="PTHR45745:SF1">
    <property type="entry name" value="PHOSPHOGLUCOMUTASE 2B-RELATED"/>
    <property type="match status" value="1"/>
</dbReference>
<accession>A0A316UXQ0</accession>
<keyword evidence="5 7" id="KW-0460">Magnesium</keyword>
<organism evidence="12 13">
    <name type="scientific">Jaminaea rosea</name>
    <dbReference type="NCBI Taxonomy" id="1569628"/>
    <lineage>
        <taxon>Eukaryota</taxon>
        <taxon>Fungi</taxon>
        <taxon>Dikarya</taxon>
        <taxon>Basidiomycota</taxon>
        <taxon>Ustilaginomycotina</taxon>
        <taxon>Exobasidiomycetes</taxon>
        <taxon>Microstromatales</taxon>
        <taxon>Microstromatales incertae sedis</taxon>
        <taxon>Jaminaea</taxon>
    </lineage>
</organism>
<dbReference type="AlphaFoldDB" id="A0A316UXQ0"/>
<dbReference type="InterPro" id="IPR005846">
    <property type="entry name" value="A-D-PHexomutase_a/b/a-III"/>
</dbReference>
<evidence type="ECO:0000259" key="9">
    <source>
        <dbReference type="Pfam" id="PF02878"/>
    </source>
</evidence>
<dbReference type="RefSeq" id="XP_025363683.1">
    <property type="nucleotide sequence ID" value="XM_025505707.1"/>
</dbReference>
<feature type="domain" description="Alpha-D-phosphohexomutase C-terminal" evidence="8">
    <location>
        <begin position="548"/>
        <end position="570"/>
    </location>
</feature>
<evidence type="ECO:0000259" key="10">
    <source>
        <dbReference type="Pfam" id="PF02879"/>
    </source>
</evidence>
<feature type="domain" description="Alpha-D-phosphohexomutase alpha/beta/alpha" evidence="11">
    <location>
        <begin position="337"/>
        <end position="457"/>
    </location>
</feature>
<dbReference type="GeneID" id="37027530"/>
<feature type="domain" description="Alpha-D-phosphohexomutase alpha/beta/alpha" evidence="10">
    <location>
        <begin position="218"/>
        <end position="325"/>
    </location>
</feature>
<sequence>MVIDAKIKSAAQEWLRQDPDESTQKQLKDLLEREDAEALQQAFGSRLAFGTAGLRGVMGVGPNNMNRLLIRQASAGLAHYLLEVQPHSKAKEQSVVIAYDGRHGSKIFAQDAAGIFAALGLKVRLFDREAPTPLGAFAVKSLGTAAGVVVTASHNPPAFNGYKVYQTGGTQINAPVDGLIAGHIEKVAASGEGPKCLSLDEAEKAGLLSYLGVDTFEDYARHVTAFLSPNKPSSEQLARRHAIKIAYTPMHGVGDPVAQSIFSQAGFDQVWTVDEQRRPDGDFPTVKFPNPEEPGAMDLVHALADKHGAHIAIANDPDADRLSVSARNKQGEMKQMTGDHIGTILGDELLRRAKAAGRDMSTVWSLSTIVSSRLLARLAQATGSKHQETLTGFKWLGAVAQRLQDQQGQQFAFAYEEALGYMVTNEVWDKDGLSALLLLSLLAAELHEQGETLWTRLEHIHRSCGVSVTFPRTIPLGAGVTGDGIMGKLRGNLPKTVAGRPVALVDDLLERPKEPTDPTGIPRNDVLRFYIGEADGKSRRDIELTLPRVIIRPSGTEPKVKVYAESRIETLSEGASYEAKLAELEKDLAEIADAFKALVA</sequence>
<proteinExistence type="inferred from homology"/>
<reference evidence="12 13" key="1">
    <citation type="journal article" date="2018" name="Mol. Biol. Evol.">
        <title>Broad Genomic Sampling Reveals a Smut Pathogenic Ancestry of the Fungal Clade Ustilaginomycotina.</title>
        <authorList>
            <person name="Kijpornyongpan T."/>
            <person name="Mondo S.J."/>
            <person name="Barry K."/>
            <person name="Sandor L."/>
            <person name="Lee J."/>
            <person name="Lipzen A."/>
            <person name="Pangilinan J."/>
            <person name="LaButti K."/>
            <person name="Hainaut M."/>
            <person name="Henrissat B."/>
            <person name="Grigoriev I.V."/>
            <person name="Spatafora J.W."/>
            <person name="Aime M.C."/>
        </authorList>
    </citation>
    <scope>NUCLEOTIDE SEQUENCE [LARGE SCALE GENOMIC DNA]</scope>
    <source>
        <strain evidence="12 13">MCA 5214</strain>
    </source>
</reference>
<dbReference type="InterPro" id="IPR016055">
    <property type="entry name" value="A-D-PHexomutase_a/b/a-I/II/III"/>
</dbReference>
<keyword evidence="6" id="KW-0413">Isomerase</keyword>
<dbReference type="GO" id="GO:0005975">
    <property type="term" value="P:carbohydrate metabolic process"/>
    <property type="evidence" value="ECO:0007669"/>
    <property type="project" value="InterPro"/>
</dbReference>
<comment type="similarity">
    <text evidence="2 7">Belongs to the phosphohexose mutase family.</text>
</comment>
<evidence type="ECO:0000256" key="4">
    <source>
        <dbReference type="ARBA" id="ARBA00022723"/>
    </source>
</evidence>
<dbReference type="InterPro" id="IPR005844">
    <property type="entry name" value="A-D-PHexomutase_a/b/a-I"/>
</dbReference>
<keyword evidence="3" id="KW-0597">Phosphoprotein</keyword>
<dbReference type="PRINTS" id="PR00509">
    <property type="entry name" value="PGMPMM"/>
</dbReference>
<evidence type="ECO:0000256" key="5">
    <source>
        <dbReference type="ARBA" id="ARBA00022842"/>
    </source>
</evidence>
<evidence type="ECO:0000256" key="1">
    <source>
        <dbReference type="ARBA" id="ARBA00001946"/>
    </source>
</evidence>
<dbReference type="GO" id="GO:0005634">
    <property type="term" value="C:nucleus"/>
    <property type="evidence" value="ECO:0007669"/>
    <property type="project" value="TreeGrafter"/>
</dbReference>
<dbReference type="Proteomes" id="UP000245884">
    <property type="component" value="Unassembled WGS sequence"/>
</dbReference>
<dbReference type="Pfam" id="PF00408">
    <property type="entry name" value="PGM_PMM_IV"/>
    <property type="match status" value="1"/>
</dbReference>
<keyword evidence="4 7" id="KW-0479">Metal-binding</keyword>
<dbReference type="SUPFAM" id="SSF53738">
    <property type="entry name" value="Phosphoglucomutase, first 3 domains"/>
    <property type="match status" value="3"/>
</dbReference>
<evidence type="ECO:0000256" key="6">
    <source>
        <dbReference type="ARBA" id="ARBA00023235"/>
    </source>
</evidence>
<protein>
    <submittedName>
        <fullName evidence="12">Putative phosphomannomutase</fullName>
    </submittedName>
</protein>
<dbReference type="PANTHER" id="PTHR45745">
    <property type="entry name" value="PHOSPHOMANNOMUTASE 45A"/>
    <property type="match status" value="1"/>
</dbReference>
<name>A0A316UXQ0_9BASI</name>
<dbReference type="GO" id="GO:0000287">
    <property type="term" value="F:magnesium ion binding"/>
    <property type="evidence" value="ECO:0007669"/>
    <property type="project" value="InterPro"/>
</dbReference>
<gene>
    <name evidence="12" type="ORF">BDZ90DRAFT_231071</name>
</gene>
<dbReference type="OrthoDB" id="8300170at2759"/>
<evidence type="ECO:0000259" key="8">
    <source>
        <dbReference type="Pfam" id="PF00408"/>
    </source>
</evidence>
<evidence type="ECO:0000256" key="7">
    <source>
        <dbReference type="RuleBase" id="RU004326"/>
    </source>
</evidence>
<dbReference type="Pfam" id="PF02878">
    <property type="entry name" value="PGM_PMM_I"/>
    <property type="match status" value="1"/>
</dbReference>
<dbReference type="InterPro" id="IPR005841">
    <property type="entry name" value="Alpha-D-phosphohexomutase_SF"/>
</dbReference>
<dbReference type="GO" id="GO:0008973">
    <property type="term" value="F:phosphopentomutase activity"/>
    <property type="evidence" value="ECO:0007669"/>
    <property type="project" value="TreeGrafter"/>
</dbReference>
<feature type="domain" description="Alpha-D-phosphohexomutase alpha/beta/alpha" evidence="9">
    <location>
        <begin position="47"/>
        <end position="187"/>
    </location>
</feature>
<dbReference type="PROSITE" id="PS00710">
    <property type="entry name" value="PGM_PMM"/>
    <property type="match status" value="1"/>
</dbReference>
<evidence type="ECO:0000313" key="12">
    <source>
        <dbReference type="EMBL" id="PWN29071.1"/>
    </source>
</evidence>
<dbReference type="Pfam" id="PF02879">
    <property type="entry name" value="PGM_PMM_II"/>
    <property type="match status" value="1"/>
</dbReference>
<dbReference type="InterPro" id="IPR005843">
    <property type="entry name" value="A-D-PHexomutase_C"/>
</dbReference>
<dbReference type="STRING" id="1569628.A0A316UXQ0"/>
<dbReference type="InterPro" id="IPR005845">
    <property type="entry name" value="A-D-PHexomutase_a/b/a-II"/>
</dbReference>
<dbReference type="EMBL" id="KZ819664">
    <property type="protein sequence ID" value="PWN29071.1"/>
    <property type="molecule type" value="Genomic_DNA"/>
</dbReference>
<evidence type="ECO:0000259" key="11">
    <source>
        <dbReference type="Pfam" id="PF02880"/>
    </source>
</evidence>
<dbReference type="SUPFAM" id="SSF55957">
    <property type="entry name" value="Phosphoglucomutase, C-terminal domain"/>
    <property type="match status" value="2"/>
</dbReference>
<comment type="cofactor">
    <cofactor evidence="1">
        <name>Mg(2+)</name>
        <dbReference type="ChEBI" id="CHEBI:18420"/>
    </cofactor>
</comment>